<dbReference type="Gene3D" id="3.30.1330.40">
    <property type="entry name" value="RutC-like"/>
    <property type="match status" value="1"/>
</dbReference>
<comment type="similarity">
    <text evidence="1">Belongs to the RutC family.</text>
</comment>
<evidence type="ECO:0000313" key="2">
    <source>
        <dbReference type="EMBL" id="CAI8000903.1"/>
    </source>
</evidence>
<protein>
    <submittedName>
        <fullName evidence="2">2-iminobutanoate/2-iminopropanoate deaminase</fullName>
    </submittedName>
</protein>
<dbReference type="Proteomes" id="UP001174909">
    <property type="component" value="Unassembled WGS sequence"/>
</dbReference>
<sequence>MRKVLQPQSIPDPRPRYSQGILAEGKRLLFIAGQTAVDADNNVVGKGDAAAQAEQVLKNMKAVLDEAGASFADIVKITTYITDPRFRDDLNPARLKYLGDNPPASTLVVVAGLANADYMVEIEAIAVLPD</sequence>
<accession>A0AA35W412</accession>
<dbReference type="EMBL" id="CASHTH010000420">
    <property type="protein sequence ID" value="CAI8000903.1"/>
    <property type="molecule type" value="Genomic_DNA"/>
</dbReference>
<proteinExistence type="inferred from homology"/>
<reference evidence="2" key="1">
    <citation type="submission" date="2023-03" db="EMBL/GenBank/DDBJ databases">
        <authorList>
            <person name="Steffen K."/>
            <person name="Cardenas P."/>
        </authorList>
    </citation>
    <scope>NUCLEOTIDE SEQUENCE</scope>
</reference>
<dbReference type="GO" id="GO:0005829">
    <property type="term" value="C:cytosol"/>
    <property type="evidence" value="ECO:0007669"/>
    <property type="project" value="TreeGrafter"/>
</dbReference>
<gene>
    <name evidence="2" type="ORF">GBAR_LOCUS3055</name>
</gene>
<keyword evidence="3" id="KW-1185">Reference proteome</keyword>
<dbReference type="InterPro" id="IPR035959">
    <property type="entry name" value="RutC-like_sf"/>
</dbReference>
<evidence type="ECO:0000256" key="1">
    <source>
        <dbReference type="ARBA" id="ARBA00010552"/>
    </source>
</evidence>
<dbReference type="PANTHER" id="PTHR11803">
    <property type="entry name" value="2-IMINOBUTANOATE/2-IMINOPROPANOATE DEAMINASE RIDA"/>
    <property type="match status" value="1"/>
</dbReference>
<evidence type="ECO:0000313" key="3">
    <source>
        <dbReference type="Proteomes" id="UP001174909"/>
    </source>
</evidence>
<organism evidence="2 3">
    <name type="scientific">Geodia barretti</name>
    <name type="common">Barrett's horny sponge</name>
    <dbReference type="NCBI Taxonomy" id="519541"/>
    <lineage>
        <taxon>Eukaryota</taxon>
        <taxon>Metazoa</taxon>
        <taxon>Porifera</taxon>
        <taxon>Demospongiae</taxon>
        <taxon>Heteroscleromorpha</taxon>
        <taxon>Tetractinellida</taxon>
        <taxon>Astrophorina</taxon>
        <taxon>Geodiidae</taxon>
        <taxon>Geodia</taxon>
    </lineage>
</organism>
<dbReference type="GO" id="GO:0019239">
    <property type="term" value="F:deaminase activity"/>
    <property type="evidence" value="ECO:0007669"/>
    <property type="project" value="TreeGrafter"/>
</dbReference>
<dbReference type="CDD" id="cd00448">
    <property type="entry name" value="YjgF_YER057c_UK114_family"/>
    <property type="match status" value="1"/>
</dbReference>
<name>A0AA35W412_GEOBA</name>
<dbReference type="AlphaFoldDB" id="A0AA35W412"/>
<dbReference type="SUPFAM" id="SSF55298">
    <property type="entry name" value="YjgF-like"/>
    <property type="match status" value="1"/>
</dbReference>
<dbReference type="Pfam" id="PF01042">
    <property type="entry name" value="Ribonuc_L-PSP"/>
    <property type="match status" value="1"/>
</dbReference>
<dbReference type="PANTHER" id="PTHR11803:SF58">
    <property type="entry name" value="PROTEIN HMF1-RELATED"/>
    <property type="match status" value="1"/>
</dbReference>
<comment type="caution">
    <text evidence="2">The sequence shown here is derived from an EMBL/GenBank/DDBJ whole genome shotgun (WGS) entry which is preliminary data.</text>
</comment>
<dbReference type="InterPro" id="IPR006175">
    <property type="entry name" value="YjgF/YER057c/UK114"/>
</dbReference>